<dbReference type="GO" id="GO:0005886">
    <property type="term" value="C:plasma membrane"/>
    <property type="evidence" value="ECO:0007669"/>
    <property type="project" value="TreeGrafter"/>
</dbReference>
<name>A0A317XAY5_9EURO</name>
<keyword evidence="1" id="KW-0812">Transmembrane</keyword>
<gene>
    <name evidence="3" type="ORF">BO94DRAFT_580920</name>
</gene>
<evidence type="ECO:0000313" key="3">
    <source>
        <dbReference type="EMBL" id="PWY95764.1"/>
    </source>
</evidence>
<dbReference type="PANTHER" id="PTHR13018">
    <property type="entry name" value="PROBABLE MEMBRANE PROTEIN DUF221-RELATED"/>
    <property type="match status" value="1"/>
</dbReference>
<dbReference type="AlphaFoldDB" id="A0A317XAY5"/>
<evidence type="ECO:0000313" key="4">
    <source>
        <dbReference type="Proteomes" id="UP000246702"/>
    </source>
</evidence>
<keyword evidence="4" id="KW-1185">Reference proteome</keyword>
<dbReference type="Pfam" id="PF13967">
    <property type="entry name" value="RSN1_TM"/>
    <property type="match status" value="1"/>
</dbReference>
<evidence type="ECO:0000259" key="2">
    <source>
        <dbReference type="Pfam" id="PF13967"/>
    </source>
</evidence>
<keyword evidence="1" id="KW-1133">Transmembrane helix</keyword>
<dbReference type="Proteomes" id="UP000246702">
    <property type="component" value="Unassembled WGS sequence"/>
</dbReference>
<keyword evidence="1" id="KW-0472">Membrane</keyword>
<dbReference type="InterPro" id="IPR032880">
    <property type="entry name" value="CSC1/OSCA1-like_N"/>
</dbReference>
<accession>A0A317XAY5</accession>
<feature type="transmembrane region" description="Helical" evidence="1">
    <location>
        <begin position="156"/>
        <end position="174"/>
    </location>
</feature>
<evidence type="ECO:0000256" key="1">
    <source>
        <dbReference type="SAM" id="Phobius"/>
    </source>
</evidence>
<comment type="caution">
    <text evidence="3">The sequence shown here is derived from an EMBL/GenBank/DDBJ whole genome shotgun (WGS) entry which is preliminary data.</text>
</comment>
<feature type="transmembrane region" description="Helical" evidence="1">
    <location>
        <begin position="35"/>
        <end position="52"/>
    </location>
</feature>
<protein>
    <recommendedName>
        <fullName evidence="2">CSC1/OSCA1-like N-terminal transmembrane domain-containing protein</fullName>
    </recommendedName>
</protein>
<dbReference type="GeneID" id="37117499"/>
<feature type="transmembrane region" description="Helical" evidence="1">
    <location>
        <begin position="117"/>
        <end position="136"/>
    </location>
</feature>
<dbReference type="OrthoDB" id="4482316at2759"/>
<feature type="domain" description="CSC1/OSCA1-like N-terminal transmembrane" evidence="2">
    <location>
        <begin position="69"/>
        <end position="178"/>
    </location>
</feature>
<dbReference type="GO" id="GO:0005227">
    <property type="term" value="F:calcium-activated cation channel activity"/>
    <property type="evidence" value="ECO:0007669"/>
    <property type="project" value="InterPro"/>
</dbReference>
<dbReference type="PANTHER" id="PTHR13018:SF139">
    <property type="entry name" value="PHOSPHATE METABOLISM PROTEIN 7"/>
    <property type="match status" value="1"/>
</dbReference>
<dbReference type="EMBL" id="MSFK01000002">
    <property type="protein sequence ID" value="PWY95764.1"/>
    <property type="molecule type" value="Genomic_DNA"/>
</dbReference>
<organism evidence="3 4">
    <name type="scientific">Aspergillus sclerotioniger CBS 115572</name>
    <dbReference type="NCBI Taxonomy" id="1450535"/>
    <lineage>
        <taxon>Eukaryota</taxon>
        <taxon>Fungi</taxon>
        <taxon>Dikarya</taxon>
        <taxon>Ascomycota</taxon>
        <taxon>Pezizomycotina</taxon>
        <taxon>Eurotiomycetes</taxon>
        <taxon>Eurotiomycetidae</taxon>
        <taxon>Eurotiales</taxon>
        <taxon>Aspergillaceae</taxon>
        <taxon>Aspergillus</taxon>
        <taxon>Aspergillus subgen. Circumdati</taxon>
    </lineage>
</organism>
<proteinExistence type="predicted"/>
<reference evidence="3 4" key="1">
    <citation type="submission" date="2016-12" db="EMBL/GenBank/DDBJ databases">
        <title>The genomes of Aspergillus section Nigri reveals drivers in fungal speciation.</title>
        <authorList>
            <consortium name="DOE Joint Genome Institute"/>
            <person name="Vesth T.C."/>
            <person name="Nybo J."/>
            <person name="Theobald S."/>
            <person name="Brandl J."/>
            <person name="Frisvad J.C."/>
            <person name="Nielsen K.F."/>
            <person name="Lyhne E.K."/>
            <person name="Kogle M.E."/>
            <person name="Kuo A."/>
            <person name="Riley R."/>
            <person name="Clum A."/>
            <person name="Nolan M."/>
            <person name="Lipzen A."/>
            <person name="Salamov A."/>
            <person name="Henrissat B."/>
            <person name="Wiebenga A."/>
            <person name="De Vries R.P."/>
            <person name="Grigoriev I.V."/>
            <person name="Mortensen U.H."/>
            <person name="Andersen M.R."/>
            <person name="Baker S.E."/>
        </authorList>
    </citation>
    <scope>NUCLEOTIDE SEQUENCE [LARGE SCALE GENOMIC DNA]</scope>
    <source>
        <strain evidence="3 4">CBS 115572</strain>
    </source>
</reference>
<dbReference type="InterPro" id="IPR045122">
    <property type="entry name" value="Csc1-like"/>
</dbReference>
<dbReference type="RefSeq" id="XP_025472525.1">
    <property type="nucleotide sequence ID" value="XM_025615356.1"/>
</dbReference>
<sequence>MGSSINTWELTRITGSMKNPGPKTLKMTSSTSAPRNVYGGLLIPCVGLFTWLKNSHADRDRQSQPGCIEDQEIRPLPPGIDWLKGLKDMVSDNETLQRKHGLDSYFMMRFLHVALKLLILLLITILPALLLVYYTARNDSIAGLDKLSISNVPEDQGARCWIIVIIALLANLYFGHVLSDEFDVIARTRQRYLQRVSQSGVSATILMTEIPAEIWNRETLTQIFAQLGGAVVEVMLLHERECTTKEAEHSQLLHTAGSRPSGKLRLRSRVMRPQEWVDEMLGRGHL</sequence>